<dbReference type="InterPro" id="IPR001199">
    <property type="entry name" value="Cyt_B5-like_heme/steroid-bd"/>
</dbReference>
<dbReference type="GO" id="GO:0005783">
    <property type="term" value="C:endoplasmic reticulum"/>
    <property type="evidence" value="ECO:0007669"/>
    <property type="project" value="TreeGrafter"/>
</dbReference>
<reference evidence="4" key="1">
    <citation type="journal article" date="2014" name="Proc. Natl. Acad. Sci. U.S.A.">
        <title>Extensive sampling of basidiomycete genomes demonstrates inadequacy of the white-rot/brown-rot paradigm for wood decay fungi.</title>
        <authorList>
            <person name="Riley R."/>
            <person name="Salamov A.A."/>
            <person name="Brown D.W."/>
            <person name="Nagy L.G."/>
            <person name="Floudas D."/>
            <person name="Held B.W."/>
            <person name="Levasseur A."/>
            <person name="Lombard V."/>
            <person name="Morin E."/>
            <person name="Otillar R."/>
            <person name="Lindquist E.A."/>
            <person name="Sun H."/>
            <person name="LaButti K.M."/>
            <person name="Schmutz J."/>
            <person name="Jabbour D."/>
            <person name="Luo H."/>
            <person name="Baker S.E."/>
            <person name="Pisabarro A.G."/>
            <person name="Walton J.D."/>
            <person name="Blanchette R.A."/>
            <person name="Henrissat B."/>
            <person name="Martin F."/>
            <person name="Cullen D."/>
            <person name="Hibbett D.S."/>
            <person name="Grigoriev I.V."/>
        </authorList>
    </citation>
    <scope>NUCLEOTIDE SEQUENCE [LARGE SCALE GENOMIC DNA]</scope>
    <source>
        <strain evidence="4">PC15</strain>
    </source>
</reference>
<evidence type="ECO:0000259" key="2">
    <source>
        <dbReference type="SMART" id="SM01117"/>
    </source>
</evidence>
<dbReference type="PANTHER" id="PTHR10281:SF115">
    <property type="entry name" value="BINDING PROTEIN, PUTATIVE (AFU_ORTHOLOGUE AFUA_4G06240)-RELATED"/>
    <property type="match status" value="1"/>
</dbReference>
<evidence type="ECO:0000256" key="1">
    <source>
        <dbReference type="ARBA" id="ARBA00038357"/>
    </source>
</evidence>
<feature type="domain" description="Cytochrome b5 heme-binding" evidence="2">
    <location>
        <begin position="16"/>
        <end position="112"/>
    </location>
</feature>
<dbReference type="GO" id="GO:0016020">
    <property type="term" value="C:membrane"/>
    <property type="evidence" value="ECO:0007669"/>
    <property type="project" value="TreeGrafter"/>
</dbReference>
<dbReference type="Proteomes" id="UP000027073">
    <property type="component" value="Unassembled WGS sequence"/>
</dbReference>
<gene>
    <name evidence="3" type="ORF">PLEOSDRAFT_27956</name>
</gene>
<organism evidence="3 4">
    <name type="scientific">Pleurotus ostreatus (strain PC15)</name>
    <name type="common">Oyster mushroom</name>
    <dbReference type="NCBI Taxonomy" id="1137138"/>
    <lineage>
        <taxon>Eukaryota</taxon>
        <taxon>Fungi</taxon>
        <taxon>Dikarya</taxon>
        <taxon>Basidiomycota</taxon>
        <taxon>Agaricomycotina</taxon>
        <taxon>Agaricomycetes</taxon>
        <taxon>Agaricomycetidae</taxon>
        <taxon>Agaricales</taxon>
        <taxon>Pleurotineae</taxon>
        <taxon>Pleurotaceae</taxon>
        <taxon>Pleurotus</taxon>
    </lineage>
</organism>
<sequence length="124" mass="13600">MQPPRDDLVAPKEDPFTIEQLKAFDGSDLSKPIYVAIKGTVFDVSHKTDVYGPGKSYNLFAGKDASKALGMSSLKPEDAISDYSTLSEGDMKTLNDWHAFFTKRYNIVGRVVDLPPPSAPTSNM</sequence>
<dbReference type="InterPro" id="IPR036400">
    <property type="entry name" value="Cyt_B5-like_heme/steroid_sf"/>
</dbReference>
<dbReference type="InterPro" id="IPR050577">
    <property type="entry name" value="MAPR/NEUFC/NENF-like"/>
</dbReference>
<comment type="similarity">
    <text evidence="1">Belongs to the cytochrome b5 family. MAPR subfamily.</text>
</comment>
<dbReference type="EMBL" id="KL198008">
    <property type="protein sequence ID" value="KDQ27284.1"/>
    <property type="molecule type" value="Genomic_DNA"/>
</dbReference>
<proteinExistence type="inferred from homology"/>
<dbReference type="FunFam" id="3.10.120.10:FF:000003">
    <property type="entry name" value="membrane-associated progesterone receptor component 1"/>
    <property type="match status" value="1"/>
</dbReference>
<dbReference type="GO" id="GO:0020037">
    <property type="term" value="F:heme binding"/>
    <property type="evidence" value="ECO:0007669"/>
    <property type="project" value="UniProtKB-ARBA"/>
</dbReference>
<dbReference type="Pfam" id="PF00173">
    <property type="entry name" value="Cyt-b5"/>
    <property type="match status" value="1"/>
</dbReference>
<accession>A0A067NHE2</accession>
<dbReference type="OrthoDB" id="899at2759"/>
<dbReference type="SMART" id="SM01117">
    <property type="entry name" value="Cyt-b5"/>
    <property type="match status" value="1"/>
</dbReference>
<dbReference type="STRING" id="1137138.A0A067NHE2"/>
<dbReference type="HOGENOM" id="CLU_042860_3_2_1"/>
<dbReference type="InParanoid" id="A0A067NHE2"/>
<evidence type="ECO:0000313" key="4">
    <source>
        <dbReference type="Proteomes" id="UP000027073"/>
    </source>
</evidence>
<dbReference type="AlphaFoldDB" id="A0A067NHE2"/>
<dbReference type="Gene3D" id="3.10.120.10">
    <property type="entry name" value="Cytochrome b5-like heme/steroid binding domain"/>
    <property type="match status" value="1"/>
</dbReference>
<evidence type="ECO:0000313" key="3">
    <source>
        <dbReference type="EMBL" id="KDQ27284.1"/>
    </source>
</evidence>
<protein>
    <recommendedName>
        <fullName evidence="2">Cytochrome b5 heme-binding domain-containing protein</fullName>
    </recommendedName>
</protein>
<dbReference type="PANTHER" id="PTHR10281">
    <property type="entry name" value="MEMBRANE-ASSOCIATED PROGESTERONE RECEPTOR COMPONENT-RELATED"/>
    <property type="match status" value="1"/>
</dbReference>
<dbReference type="SUPFAM" id="SSF55856">
    <property type="entry name" value="Cytochrome b5-like heme/steroid binding domain"/>
    <property type="match status" value="1"/>
</dbReference>
<name>A0A067NHE2_PLEO1</name>
<dbReference type="VEuPathDB" id="FungiDB:PLEOSDRAFT_27956"/>